<keyword evidence="1" id="KW-1133">Transmembrane helix</keyword>
<sequence length="391" mass="43048">MRAMRERETVCVTELQSQWRYGGEQIHTIRRYCAEESALGKPYCLENNGGEESVKDCFSTCSNDVVKGGSIACNNNNDELQGGQDNINCLPFQQAGCYASKSRIRTGLRLYKEVFRGCSAFPENLVEEGCYQSRGSSGVIRVCKSWCGENKCNGDGDDHILSTLPVPTTIAASATTTSTKGTTTTATLSTTSASFVEYIVDDQITLLNIAWDAIYEDMGASLSLKLTKNVAKDVEIILKYDGRLKNIFITVQSLESPQNRADGTTAKFQVIAKVSLLTDDFIDAYNNNFGSFSDYNSLQVITQADLLKKEPISSTNLGNDDNSFLIVIVSVCCVLIVVIMLIGCILLKQKRKKNDLKNNQVSKIDQTPVADGFFYRIVNGIRVSIPAERLI</sequence>
<feature type="transmembrane region" description="Helical" evidence="1">
    <location>
        <begin position="324"/>
        <end position="347"/>
    </location>
</feature>
<accession>A0ABN7SZH5</accession>
<keyword evidence="1" id="KW-0472">Membrane</keyword>
<evidence type="ECO:0000256" key="1">
    <source>
        <dbReference type="SAM" id="Phobius"/>
    </source>
</evidence>
<organism evidence="2 3">
    <name type="scientific">Oikopleura dioica</name>
    <name type="common">Tunicate</name>
    <dbReference type="NCBI Taxonomy" id="34765"/>
    <lineage>
        <taxon>Eukaryota</taxon>
        <taxon>Metazoa</taxon>
        <taxon>Chordata</taxon>
        <taxon>Tunicata</taxon>
        <taxon>Appendicularia</taxon>
        <taxon>Copelata</taxon>
        <taxon>Oikopleuridae</taxon>
        <taxon>Oikopleura</taxon>
    </lineage>
</organism>
<gene>
    <name evidence="2" type="ORF">OKIOD_LOCUS14002</name>
</gene>
<keyword evidence="3" id="KW-1185">Reference proteome</keyword>
<keyword evidence="1" id="KW-0812">Transmembrane</keyword>
<dbReference type="Proteomes" id="UP001158576">
    <property type="component" value="Chromosome 2"/>
</dbReference>
<dbReference type="EMBL" id="OU015567">
    <property type="protein sequence ID" value="CAG5110886.1"/>
    <property type="molecule type" value="Genomic_DNA"/>
</dbReference>
<name>A0ABN7SZH5_OIKDI</name>
<proteinExistence type="predicted"/>
<protein>
    <submittedName>
        <fullName evidence="2">Oidioi.mRNA.OKI2018_I69.chr2.g5237.t2.cds</fullName>
    </submittedName>
</protein>
<evidence type="ECO:0000313" key="2">
    <source>
        <dbReference type="EMBL" id="CAG5110886.1"/>
    </source>
</evidence>
<reference evidence="2 3" key="1">
    <citation type="submission" date="2021-04" db="EMBL/GenBank/DDBJ databases">
        <authorList>
            <person name="Bliznina A."/>
        </authorList>
    </citation>
    <scope>NUCLEOTIDE SEQUENCE [LARGE SCALE GENOMIC DNA]</scope>
</reference>
<evidence type="ECO:0000313" key="3">
    <source>
        <dbReference type="Proteomes" id="UP001158576"/>
    </source>
</evidence>